<dbReference type="EMBL" id="AFYH01100596">
    <property type="status" value="NOT_ANNOTATED_CDS"/>
    <property type="molecule type" value="Genomic_DNA"/>
</dbReference>
<dbReference type="EMBL" id="AFYH01100599">
    <property type="status" value="NOT_ANNOTATED_CDS"/>
    <property type="molecule type" value="Genomic_DNA"/>
</dbReference>
<dbReference type="PANTHER" id="PTHR12694">
    <property type="entry name" value="TRANSCRIPTION INITIATION FACTOR IIA SUBUNIT 1"/>
    <property type="match status" value="1"/>
</dbReference>
<dbReference type="GO" id="GO:0005672">
    <property type="term" value="C:transcription factor TFIIA complex"/>
    <property type="evidence" value="ECO:0007669"/>
    <property type="project" value="InterPro"/>
</dbReference>
<dbReference type="Ensembl" id="ENSLACT00000026299.1">
    <property type="protein sequence ID" value="ENSLACP00000022081.1"/>
    <property type="gene ID" value="ENSLACG00000011629.2"/>
</dbReference>
<dbReference type="EMBL" id="AFYH01100602">
    <property type="status" value="NOT_ANNOTATED_CDS"/>
    <property type="molecule type" value="Genomic_DNA"/>
</dbReference>
<dbReference type="EMBL" id="AFYH01100597">
    <property type="status" value="NOT_ANNOTATED_CDS"/>
    <property type="molecule type" value="Genomic_DNA"/>
</dbReference>
<dbReference type="EMBL" id="AFYH01100593">
    <property type="status" value="NOT_ANNOTATED_CDS"/>
    <property type="molecule type" value="Genomic_DNA"/>
</dbReference>
<dbReference type="CDD" id="cd07976">
    <property type="entry name" value="TFIIA_alpha_beta_like"/>
    <property type="match status" value="2"/>
</dbReference>
<dbReference type="Gene3D" id="1.10.287.100">
    <property type="match status" value="1"/>
</dbReference>
<dbReference type="EMBL" id="AFYH01100595">
    <property type="status" value="NOT_ANNOTATED_CDS"/>
    <property type="molecule type" value="Genomic_DNA"/>
</dbReference>
<gene>
    <name evidence="7" type="primary">STON1</name>
</gene>
<accession>M3XH75</accession>
<keyword evidence="5" id="KW-0539">Nucleus</keyword>
<keyword evidence="3" id="KW-0805">Transcription regulation</keyword>
<dbReference type="SUPFAM" id="SSF50784">
    <property type="entry name" value="Transcription factor IIA (TFIIA), beta-barrel domain"/>
    <property type="match status" value="1"/>
</dbReference>
<reference evidence="8" key="1">
    <citation type="submission" date="2011-08" db="EMBL/GenBank/DDBJ databases">
        <title>The draft genome of Latimeria chalumnae.</title>
        <authorList>
            <person name="Di Palma F."/>
            <person name="Alfoldi J."/>
            <person name="Johnson J."/>
            <person name="Berlin A."/>
            <person name="Gnerre S."/>
            <person name="Jaffe D."/>
            <person name="MacCallum I."/>
            <person name="Young S."/>
            <person name="Walker B.J."/>
            <person name="Lander E."/>
            <person name="Lindblad-Toh K."/>
        </authorList>
    </citation>
    <scope>NUCLEOTIDE SEQUENCE [LARGE SCALE GENOMIC DNA]</scope>
    <source>
        <strain evidence="8">Wild caught</strain>
    </source>
</reference>
<organism evidence="7 8">
    <name type="scientific">Latimeria chalumnae</name>
    <name type="common">Coelacanth</name>
    <dbReference type="NCBI Taxonomy" id="7897"/>
    <lineage>
        <taxon>Eukaryota</taxon>
        <taxon>Metazoa</taxon>
        <taxon>Chordata</taxon>
        <taxon>Craniata</taxon>
        <taxon>Vertebrata</taxon>
        <taxon>Euteleostomi</taxon>
        <taxon>Coelacanthiformes</taxon>
        <taxon>Coelacanthidae</taxon>
        <taxon>Latimeria</taxon>
    </lineage>
</organism>
<dbReference type="InterPro" id="IPR009088">
    <property type="entry name" value="TFIIA_b-brl"/>
</dbReference>
<dbReference type="FunFam" id="2.30.18.10:FF:000002">
    <property type="entry name" value="Transcription initiation factor IIA subunit 1"/>
    <property type="match status" value="1"/>
</dbReference>
<reference evidence="7" key="3">
    <citation type="submission" date="2025-09" db="UniProtKB">
        <authorList>
            <consortium name="Ensembl"/>
        </authorList>
    </citation>
    <scope>IDENTIFICATION</scope>
</reference>
<dbReference type="PANTHER" id="PTHR12694:SF9">
    <property type="entry name" value="TFIIA-ALPHA AND BETA-LIKE FACTOR"/>
    <property type="match status" value="1"/>
</dbReference>
<evidence type="ECO:0000256" key="2">
    <source>
        <dbReference type="ARBA" id="ARBA00010059"/>
    </source>
</evidence>
<name>M3XH75_LATCH</name>
<evidence type="ECO:0000313" key="7">
    <source>
        <dbReference type="Ensembl" id="ENSLACP00000022081.1"/>
    </source>
</evidence>
<evidence type="ECO:0000256" key="4">
    <source>
        <dbReference type="ARBA" id="ARBA00023163"/>
    </source>
</evidence>
<dbReference type="SUPFAM" id="SSF47396">
    <property type="entry name" value="Transcription factor IIA (TFIIA), alpha-helical domain"/>
    <property type="match status" value="1"/>
</dbReference>
<evidence type="ECO:0000256" key="1">
    <source>
        <dbReference type="ARBA" id="ARBA00004123"/>
    </source>
</evidence>
<feature type="compositionally biased region" description="Low complexity" evidence="6">
    <location>
        <begin position="294"/>
        <end position="304"/>
    </location>
</feature>
<proteinExistence type="inferred from homology"/>
<evidence type="ECO:0000256" key="3">
    <source>
        <dbReference type="ARBA" id="ARBA00023015"/>
    </source>
</evidence>
<feature type="region of interest" description="Disordered" evidence="6">
    <location>
        <begin position="279"/>
        <end position="313"/>
    </location>
</feature>
<dbReference type="GO" id="GO:0006367">
    <property type="term" value="P:transcription initiation at RNA polymerase II promoter"/>
    <property type="evidence" value="ECO:0007669"/>
    <property type="project" value="InterPro"/>
</dbReference>
<dbReference type="KEGG" id="lcm:102367410"/>
<dbReference type="EMBL" id="AFYH01100594">
    <property type="status" value="NOT_ANNOTATED_CDS"/>
    <property type="molecule type" value="Genomic_DNA"/>
</dbReference>
<dbReference type="Pfam" id="PF03153">
    <property type="entry name" value="TFIIA"/>
    <property type="match status" value="1"/>
</dbReference>
<dbReference type="FunFam" id="1.10.287.100:FF:000001">
    <property type="entry name" value="Transcription initiation factor IIA subunit"/>
    <property type="match status" value="1"/>
</dbReference>
<dbReference type="EMBL" id="AFYH01100600">
    <property type="status" value="NOT_ANNOTATED_CDS"/>
    <property type="molecule type" value="Genomic_DNA"/>
</dbReference>
<sequence length="522" mass="58047">MAHSVHFNLVPKLYRSIIEDVIDGVQELFVEEGIDDQVLKELKQRWESKVIHSKAMEGFFRDHSHSPQFVLQLPQNYHPALQKSADSIVIPASKSVQSYTTADLTCNDGYTYERVDGSKFFRVKRDCQNWRSATIKSSSGTNTTFTLPAGISYPVQIPAGVTLQTASGHLYKVNVPVMVTQAPGGSRMFQQPIPQMFQQLSHSAGQSAAIQSSTVPVQRALQQQAESLHQPISGQDLDKHVMLGQSTQSDKTTSQSAIHQPILIQQPVVLNQVFIQQNERSKNHPNESVETPAISQQSEIQQESNVITSQSSGLHSVLQEPVATSPYPVVQQEESDGIEEVILLDDEGEKSITNEQTCPKQNASELLKMQLLTPEASNRTLNEDSHNDDQDIIQVDGIYDTSSDEEAVNEQDVNENEFLGIIDAEDLKALEEGISSSEDSASSNSEDEECQVEIVEEDPLNSGDDVSEQDVPDLFDTDNVIVCQYDKIHRSKNKWKFYLKDGVMCFGGKDYVFSKAVGEAEW</sequence>
<evidence type="ECO:0000313" key="8">
    <source>
        <dbReference type="Proteomes" id="UP000008672"/>
    </source>
</evidence>
<keyword evidence="4" id="KW-0804">Transcription</keyword>
<dbReference type="InterPro" id="IPR004855">
    <property type="entry name" value="TFIIA_asu/bsu"/>
</dbReference>
<protein>
    <submittedName>
        <fullName evidence="7">Stonin 1</fullName>
    </submittedName>
</protein>
<dbReference type="Gene3D" id="2.30.18.10">
    <property type="entry name" value="Transcription factor IIA (TFIIA), beta-barrel domain"/>
    <property type="match status" value="1"/>
</dbReference>
<evidence type="ECO:0000256" key="5">
    <source>
        <dbReference type="ARBA" id="ARBA00023242"/>
    </source>
</evidence>
<dbReference type="HOGENOM" id="CLU_030027_3_1_1"/>
<evidence type="ECO:0000256" key="6">
    <source>
        <dbReference type="SAM" id="MobiDB-lite"/>
    </source>
</evidence>
<comment type="similarity">
    <text evidence="2">Belongs to the TFIIA subunit 1 family.</text>
</comment>
<keyword evidence="8" id="KW-1185">Reference proteome</keyword>
<dbReference type="SMART" id="SM01371">
    <property type="entry name" value="TFIIA"/>
    <property type="match status" value="1"/>
</dbReference>
<dbReference type="Proteomes" id="UP000008672">
    <property type="component" value="Unassembled WGS sequence"/>
</dbReference>
<dbReference type="EMBL" id="AFYH01100598">
    <property type="status" value="NOT_ANNOTATED_CDS"/>
    <property type="molecule type" value="Genomic_DNA"/>
</dbReference>
<comment type="subcellular location">
    <subcellularLocation>
        <location evidence="1">Nucleus</location>
    </subcellularLocation>
</comment>
<dbReference type="EMBL" id="AFYH01100601">
    <property type="status" value="NOT_ANNOTATED_CDS"/>
    <property type="molecule type" value="Genomic_DNA"/>
</dbReference>
<dbReference type="OrthoDB" id="6275927at2759"/>
<dbReference type="OMA" id="EDYDEEC"/>
<reference evidence="7" key="2">
    <citation type="submission" date="2025-08" db="UniProtKB">
        <authorList>
            <consortium name="Ensembl"/>
        </authorList>
    </citation>
    <scope>IDENTIFICATION</scope>
</reference>
<dbReference type="AlphaFoldDB" id="M3XH75"/>
<dbReference type="GeneTree" id="ENSGT00940000158817"/>